<reference evidence="2" key="1">
    <citation type="submission" date="2021-01" db="EMBL/GenBank/DDBJ databases">
        <authorList>
            <consortium name="Genoscope - CEA"/>
            <person name="William W."/>
        </authorList>
    </citation>
    <scope>NUCLEOTIDE SEQUENCE</scope>
</reference>
<protein>
    <submittedName>
        <fullName evidence="2">Uncharacterized protein</fullName>
    </submittedName>
</protein>
<keyword evidence="3" id="KW-1185">Reference proteome</keyword>
<keyword evidence="1" id="KW-0175">Coiled coil</keyword>
<dbReference type="PANTHER" id="PTHR33706:SF1">
    <property type="entry name" value="TPR REPEAT PROTEIN"/>
    <property type="match status" value="1"/>
</dbReference>
<dbReference type="Proteomes" id="UP000692954">
    <property type="component" value="Unassembled WGS sequence"/>
</dbReference>
<dbReference type="PANTHER" id="PTHR33706">
    <property type="entry name" value="MORN VARIANT REPEAT PROTEIN"/>
    <property type="match status" value="1"/>
</dbReference>
<evidence type="ECO:0000313" key="2">
    <source>
        <dbReference type="EMBL" id="CAD8067350.1"/>
    </source>
</evidence>
<dbReference type="AlphaFoldDB" id="A0A8S1LI79"/>
<accession>A0A8S1LI79</accession>
<evidence type="ECO:0000313" key="3">
    <source>
        <dbReference type="Proteomes" id="UP000692954"/>
    </source>
</evidence>
<feature type="coiled-coil region" evidence="1">
    <location>
        <begin position="50"/>
        <end position="81"/>
    </location>
</feature>
<organism evidence="2 3">
    <name type="scientific">Paramecium sonneborni</name>
    <dbReference type="NCBI Taxonomy" id="65129"/>
    <lineage>
        <taxon>Eukaryota</taxon>
        <taxon>Sar</taxon>
        <taxon>Alveolata</taxon>
        <taxon>Ciliophora</taxon>
        <taxon>Intramacronucleata</taxon>
        <taxon>Oligohymenophorea</taxon>
        <taxon>Peniculida</taxon>
        <taxon>Parameciidae</taxon>
        <taxon>Paramecium</taxon>
    </lineage>
</organism>
<evidence type="ECO:0000256" key="1">
    <source>
        <dbReference type="SAM" id="Coils"/>
    </source>
</evidence>
<comment type="caution">
    <text evidence="2">The sequence shown here is derived from an EMBL/GenBank/DDBJ whole genome shotgun (WGS) entry which is preliminary data.</text>
</comment>
<dbReference type="EMBL" id="CAJJDN010000022">
    <property type="protein sequence ID" value="CAD8067350.1"/>
    <property type="molecule type" value="Genomic_DNA"/>
</dbReference>
<gene>
    <name evidence="2" type="ORF">PSON_ATCC_30995.1.T0220402</name>
</gene>
<name>A0A8S1LI79_9CILI</name>
<proteinExistence type="predicted"/>
<feature type="coiled-coil region" evidence="1">
    <location>
        <begin position="112"/>
        <end position="143"/>
    </location>
</feature>
<dbReference type="OrthoDB" id="5981048at2759"/>
<sequence>MQCICDHNVEKKQIYNFQKFQEAIEKKFKQYKLDDRSEINNLRQNFKSLISQTEIMMKNLLENLKDSIKQIFDTIEQEDQTYIRLINQNISIGEFSNTDLEKLVLILEGSILENWNTKKDAYFKKLENAKNQLDLETKKFSENCIIEIKDIISIIKQQFNVNFLSIQSLEQKSMINEEGKETKEIESFIFDFDQKRYICTKFEINLTKDKDLIYTKDGSILRIDKSKNSFWQKDVMTNLEQIAYLQWEGEYNKNDIKIGKWTAIFKGVKDIGGQYNNEGKKQGKWKEIFQNYWSQTIGYEVGEYFNDQRIGIWKYIFQEKEMGGGEYNQIGQKLGKWIELSTNTSYFSLVTYDGEYGMNGQKKGKWKIKYDGQKIGGGTYEEQEGVQKKNGKWIELIEGFTDNYQVIYNGEYIKGDKKGKWEILSKRKGIFSKYSQIGGGWYNDLEGSQNKIGNWIEIREELNDSRKITYNGEYSMKGQKKGRWDIIYKGKQIGGGLYDEQEGSQKKIGMWIDLREGFYNYSQIIYKGEYNNKGQKIRRWDIMYCFAGEKDYQLIGGGLYDEQINGSKKIGEWVDIWECFGYNREIIYQGQYNIKGQKKGQWDILFREYRGNEPILIGGGQYDEQDGGSRKIGMWVEISDEFRFNNQIAYSGEYDTAGKKVGKWDQIDLKGNNFGNKRKSKLMK</sequence>